<name>A0A2T2WRM1_9FIRM</name>
<evidence type="ECO:0000313" key="2">
    <source>
        <dbReference type="EMBL" id="PSR24886.1"/>
    </source>
</evidence>
<comment type="caution">
    <text evidence="2">The sequence shown here is derived from an EMBL/GenBank/DDBJ whole genome shotgun (WGS) entry which is preliminary data.</text>
</comment>
<evidence type="ECO:0000313" key="3">
    <source>
        <dbReference type="Proteomes" id="UP000242699"/>
    </source>
</evidence>
<organism evidence="2 3">
    <name type="scientific">Sulfobacillus benefaciens</name>
    <dbReference type="NCBI Taxonomy" id="453960"/>
    <lineage>
        <taxon>Bacteria</taxon>
        <taxon>Bacillati</taxon>
        <taxon>Bacillota</taxon>
        <taxon>Clostridia</taxon>
        <taxon>Eubacteriales</taxon>
        <taxon>Clostridiales Family XVII. Incertae Sedis</taxon>
        <taxon>Sulfobacillus</taxon>
    </lineage>
</organism>
<sequence>MGDEVSSMAVKETPPGSEDGGLLPPADPALRHTIHMGPNWDRILRLRPDDLLKRRKRRKLPSDT</sequence>
<dbReference type="EMBL" id="PXYT01000065">
    <property type="protein sequence ID" value="PSR24886.1"/>
    <property type="molecule type" value="Genomic_DNA"/>
</dbReference>
<gene>
    <name evidence="2" type="ORF">C7B43_17990</name>
</gene>
<evidence type="ECO:0000256" key="1">
    <source>
        <dbReference type="SAM" id="MobiDB-lite"/>
    </source>
</evidence>
<accession>A0A2T2WRM1</accession>
<feature type="region of interest" description="Disordered" evidence="1">
    <location>
        <begin position="1"/>
        <end position="28"/>
    </location>
</feature>
<protein>
    <submittedName>
        <fullName evidence="2">Uncharacterized protein</fullName>
    </submittedName>
</protein>
<dbReference type="AlphaFoldDB" id="A0A2T2WRM1"/>
<reference evidence="2 3" key="1">
    <citation type="journal article" date="2014" name="BMC Genomics">
        <title>Comparison of environmental and isolate Sulfobacillus genomes reveals diverse carbon, sulfur, nitrogen, and hydrogen metabolisms.</title>
        <authorList>
            <person name="Justice N.B."/>
            <person name="Norman A."/>
            <person name="Brown C.T."/>
            <person name="Singh A."/>
            <person name="Thomas B.C."/>
            <person name="Banfield J.F."/>
        </authorList>
    </citation>
    <scope>NUCLEOTIDE SEQUENCE [LARGE SCALE GENOMIC DNA]</scope>
    <source>
        <strain evidence="2">AMDSBA1</strain>
    </source>
</reference>
<proteinExistence type="predicted"/>
<dbReference type="Proteomes" id="UP000242699">
    <property type="component" value="Unassembled WGS sequence"/>
</dbReference>